<evidence type="ECO:0000313" key="2">
    <source>
        <dbReference type="Proteomes" id="UP001342826"/>
    </source>
</evidence>
<dbReference type="GeneID" id="301143234"/>
<comment type="caution">
    <text evidence="1">The sequence shown here is derived from an EMBL/GenBank/DDBJ whole genome shotgun (WGS) entry which is preliminary data.</text>
</comment>
<sequence length="268" mass="31145">MIAAELNGKIPSTLQNSEDLLTSSVIGLFQYLSSHSYFQSVLESSVNLNGHQLTFDSPVKECCFVFWPKLENSEPDVLLRLKTESDSEILICIEAKYWSHKSSHEDESIDLQDRTNSQRDQLAREIEDIHKVNCLRYLNINRSKLNSIVLIYLTNHTYLPREEILESILHVNGVHFEKGQLYWLTWREIHNSISKIKNFLTLQDLKLLNDLKKLLEKKGLQSFNGFQHHVEKVSGINITYNTALNSYSWNCKNDVEKLHWYYGGKQNG</sequence>
<reference evidence="1 2" key="1">
    <citation type="submission" date="2023-03" db="EMBL/GenBank/DDBJ databases">
        <title>Bacillus Genome Sequencing.</title>
        <authorList>
            <person name="Dunlap C."/>
        </authorList>
    </citation>
    <scope>NUCLEOTIDE SEQUENCE [LARGE SCALE GENOMIC DNA]</scope>
    <source>
        <strain evidence="1 2">NRS-1717</strain>
    </source>
</reference>
<dbReference type="Proteomes" id="UP001342826">
    <property type="component" value="Unassembled WGS sequence"/>
</dbReference>
<dbReference type="RefSeq" id="WP_066235514.1">
    <property type="nucleotide sequence ID" value="NZ_JARTFS010000009.1"/>
</dbReference>
<evidence type="ECO:0000313" key="1">
    <source>
        <dbReference type="EMBL" id="MED4402092.1"/>
    </source>
</evidence>
<evidence type="ECO:0008006" key="3">
    <source>
        <dbReference type="Google" id="ProtNLM"/>
    </source>
</evidence>
<proteinExistence type="predicted"/>
<organism evidence="1 2">
    <name type="scientific">Metabacillus fastidiosus</name>
    <dbReference type="NCBI Taxonomy" id="1458"/>
    <lineage>
        <taxon>Bacteria</taxon>
        <taxon>Bacillati</taxon>
        <taxon>Bacillota</taxon>
        <taxon>Bacilli</taxon>
        <taxon>Bacillales</taxon>
        <taxon>Bacillaceae</taxon>
        <taxon>Metabacillus</taxon>
    </lineage>
</organism>
<keyword evidence="2" id="KW-1185">Reference proteome</keyword>
<gene>
    <name evidence="1" type="ORF">P9271_12275</name>
</gene>
<accession>A0ABU6P0C8</accession>
<name>A0ABU6P0C8_9BACI</name>
<dbReference type="EMBL" id="JARTFS010000009">
    <property type="protein sequence ID" value="MED4402092.1"/>
    <property type="molecule type" value="Genomic_DNA"/>
</dbReference>
<protein>
    <recommendedName>
        <fullName evidence="3">NERD domain-containing protein</fullName>
    </recommendedName>
</protein>